<reference evidence="10 11" key="1">
    <citation type="submission" date="2018-04" db="EMBL/GenBank/DDBJ databases">
        <title>Complete genome uncultured novel isolate.</title>
        <authorList>
            <person name="Merlino G."/>
        </authorList>
    </citation>
    <scope>NUCLEOTIDE SEQUENCE [LARGE SCALE GENOMIC DNA]</scope>
    <source>
        <strain evidence="11">R1DC9</strain>
    </source>
</reference>
<evidence type="ECO:0000256" key="8">
    <source>
        <dbReference type="ARBA" id="ARBA00023204"/>
    </source>
</evidence>
<keyword evidence="6" id="KW-0378">Hydrolase</keyword>
<name>A0A4D7JTP8_9BACT</name>
<dbReference type="GO" id="GO:0005737">
    <property type="term" value="C:cytoplasm"/>
    <property type="evidence" value="ECO:0007669"/>
    <property type="project" value="TreeGrafter"/>
</dbReference>
<evidence type="ECO:0000259" key="9">
    <source>
        <dbReference type="Pfam" id="PF03372"/>
    </source>
</evidence>
<comment type="cofactor">
    <cofactor evidence="2">
        <name>Mg(2+)</name>
        <dbReference type="ChEBI" id="CHEBI:18420"/>
    </cofactor>
</comment>
<keyword evidence="7" id="KW-0460">Magnesium</keyword>
<dbReference type="EMBL" id="CP028923">
    <property type="protein sequence ID" value="QCK16042.1"/>
    <property type="molecule type" value="Genomic_DNA"/>
</dbReference>
<protein>
    <recommendedName>
        <fullName evidence="9">Endonuclease/exonuclease/phosphatase domain-containing protein</fullName>
    </recommendedName>
</protein>
<dbReference type="GO" id="GO:0003697">
    <property type="term" value="F:single-stranded DNA binding"/>
    <property type="evidence" value="ECO:0007669"/>
    <property type="project" value="TreeGrafter"/>
</dbReference>
<dbReference type="GO" id="GO:0046872">
    <property type="term" value="F:metal ion binding"/>
    <property type="evidence" value="ECO:0007669"/>
    <property type="project" value="UniProtKB-KW"/>
</dbReference>
<keyword evidence="3" id="KW-0540">Nuclease</keyword>
<keyword evidence="4" id="KW-0479">Metal-binding</keyword>
<dbReference type="InterPro" id="IPR005135">
    <property type="entry name" value="Endo/exonuclease/phosphatase"/>
</dbReference>
<evidence type="ECO:0000256" key="7">
    <source>
        <dbReference type="ARBA" id="ARBA00022842"/>
    </source>
</evidence>
<evidence type="ECO:0000256" key="6">
    <source>
        <dbReference type="ARBA" id="ARBA00022801"/>
    </source>
</evidence>
<evidence type="ECO:0000313" key="11">
    <source>
        <dbReference type="Proteomes" id="UP000298616"/>
    </source>
</evidence>
<feature type="domain" description="Endonuclease/exonuclease/phosphatase" evidence="9">
    <location>
        <begin position="58"/>
        <end position="289"/>
    </location>
</feature>
<gene>
    <name evidence="10" type="ORF">DCC35_15490</name>
</gene>
<dbReference type="Pfam" id="PF03372">
    <property type="entry name" value="Exo_endo_phos"/>
    <property type="match status" value="1"/>
</dbReference>
<dbReference type="AlphaFoldDB" id="A0A4D7JTP8"/>
<dbReference type="OrthoDB" id="5500612at2"/>
<dbReference type="PROSITE" id="PS51257">
    <property type="entry name" value="PROKAR_LIPOPROTEIN"/>
    <property type="match status" value="1"/>
</dbReference>
<dbReference type="SUPFAM" id="SSF56219">
    <property type="entry name" value="DNase I-like"/>
    <property type="match status" value="1"/>
</dbReference>
<evidence type="ECO:0000256" key="3">
    <source>
        <dbReference type="ARBA" id="ARBA00022722"/>
    </source>
</evidence>
<dbReference type="Proteomes" id="UP000298616">
    <property type="component" value="Chromosome"/>
</dbReference>
<dbReference type="GO" id="GO:0070260">
    <property type="term" value="F:5'-tyrosyl-DNA phosphodiesterase activity"/>
    <property type="evidence" value="ECO:0007669"/>
    <property type="project" value="TreeGrafter"/>
</dbReference>
<keyword evidence="5" id="KW-0227">DNA damage</keyword>
<proteinExistence type="predicted"/>
<dbReference type="Gene3D" id="3.60.10.10">
    <property type="entry name" value="Endonuclease/exonuclease/phosphatase"/>
    <property type="match status" value="1"/>
</dbReference>
<evidence type="ECO:0000313" key="10">
    <source>
        <dbReference type="EMBL" id="QCK16042.1"/>
    </source>
</evidence>
<dbReference type="InterPro" id="IPR051547">
    <property type="entry name" value="TDP2-like"/>
</dbReference>
<evidence type="ECO:0000256" key="4">
    <source>
        <dbReference type="ARBA" id="ARBA00022723"/>
    </source>
</evidence>
<evidence type="ECO:0000256" key="1">
    <source>
        <dbReference type="ARBA" id="ARBA00001936"/>
    </source>
</evidence>
<dbReference type="KEGG" id="fpf:DCC35_15490"/>
<organism evidence="10 11">
    <name type="scientific">Mangrovivirga cuniculi</name>
    <dbReference type="NCBI Taxonomy" id="2715131"/>
    <lineage>
        <taxon>Bacteria</taxon>
        <taxon>Pseudomonadati</taxon>
        <taxon>Bacteroidota</taxon>
        <taxon>Cytophagia</taxon>
        <taxon>Cytophagales</taxon>
        <taxon>Mangrovivirgaceae</taxon>
        <taxon>Mangrovivirga</taxon>
    </lineage>
</organism>
<dbReference type="PANTHER" id="PTHR15822:SF4">
    <property type="entry name" value="TYROSYL-DNA PHOSPHODIESTERASE 2"/>
    <property type="match status" value="1"/>
</dbReference>
<dbReference type="PANTHER" id="PTHR15822">
    <property type="entry name" value="TRAF AND TNF RECEPTOR-ASSOCIATED PROTEIN"/>
    <property type="match status" value="1"/>
</dbReference>
<keyword evidence="8" id="KW-0234">DNA repair</keyword>
<sequence>MVFNYKKFSFLLFILLAFSCKEEISEKVKPVPKEDDDDDYELPVDGPTLATDTTLEVMTWNLEFFPLDNDPEVVDQVARMIDSLDVDLIGFQEIYDISEFNRLDNLLTGWEGKVVSNAAGLNLAFLWKTESFSSVSNVSSILTADVNYFAGRPPIMIEVTHTNGNTSRVINLHMKCCNDGGFKRTQASASLKSYLDSEHPNDNVLVIGDFNEEINDSNGAFDNFVEDADYKFADLAIEQGSSSYWSYPSYPSHIDHILITDELFDNIVNTQTLNLKENYPKYLFDISDHMPVMTIVDN</sequence>
<dbReference type="InterPro" id="IPR036691">
    <property type="entry name" value="Endo/exonu/phosph_ase_sf"/>
</dbReference>
<dbReference type="RefSeq" id="WP_137091641.1">
    <property type="nucleotide sequence ID" value="NZ_CP028923.1"/>
</dbReference>
<dbReference type="GO" id="GO:0004518">
    <property type="term" value="F:nuclease activity"/>
    <property type="evidence" value="ECO:0007669"/>
    <property type="project" value="UniProtKB-KW"/>
</dbReference>
<evidence type="ECO:0000256" key="5">
    <source>
        <dbReference type="ARBA" id="ARBA00022763"/>
    </source>
</evidence>
<keyword evidence="11" id="KW-1185">Reference proteome</keyword>
<comment type="cofactor">
    <cofactor evidence="1">
        <name>Mn(2+)</name>
        <dbReference type="ChEBI" id="CHEBI:29035"/>
    </cofactor>
</comment>
<dbReference type="GO" id="GO:0006302">
    <property type="term" value="P:double-strand break repair"/>
    <property type="evidence" value="ECO:0007669"/>
    <property type="project" value="TreeGrafter"/>
</dbReference>
<evidence type="ECO:0000256" key="2">
    <source>
        <dbReference type="ARBA" id="ARBA00001946"/>
    </source>
</evidence>
<accession>A0A4D7JTP8</accession>